<evidence type="ECO:0000313" key="13">
    <source>
        <dbReference type="RefSeq" id="XP_023944342.2"/>
    </source>
</evidence>
<dbReference type="GO" id="GO:0005737">
    <property type="term" value="C:cytoplasm"/>
    <property type="evidence" value="ECO:0007669"/>
    <property type="project" value="TreeGrafter"/>
</dbReference>
<dbReference type="Proteomes" id="UP001652582">
    <property type="component" value="Chromosome 6"/>
</dbReference>
<evidence type="ECO:0000313" key="12">
    <source>
        <dbReference type="Proteomes" id="UP001652582"/>
    </source>
</evidence>
<dbReference type="PANTHER" id="PTHR11540">
    <property type="entry name" value="MALATE AND LACTATE DEHYDROGENASE"/>
    <property type="match status" value="1"/>
</dbReference>
<comment type="catalytic activity">
    <reaction evidence="6">
        <text>(S)-malate + NAD(+) = oxaloacetate + NADH + H(+)</text>
        <dbReference type="Rhea" id="RHEA:21432"/>
        <dbReference type="ChEBI" id="CHEBI:15378"/>
        <dbReference type="ChEBI" id="CHEBI:15589"/>
        <dbReference type="ChEBI" id="CHEBI:16452"/>
        <dbReference type="ChEBI" id="CHEBI:57540"/>
        <dbReference type="ChEBI" id="CHEBI:57945"/>
        <dbReference type="EC" id="1.1.1.37"/>
    </reaction>
</comment>
<evidence type="ECO:0000256" key="4">
    <source>
        <dbReference type="ARBA" id="ARBA00023002"/>
    </source>
</evidence>
<dbReference type="RefSeq" id="XP_023944342.2">
    <property type="nucleotide sequence ID" value="XM_024088574.2"/>
</dbReference>
<feature type="active site" description="Proton acceptor" evidence="7">
    <location>
        <position position="198"/>
    </location>
</feature>
<dbReference type="Gene3D" id="3.40.50.720">
    <property type="entry name" value="NAD(P)-binding Rossmann-like Domain"/>
    <property type="match status" value="1"/>
</dbReference>
<dbReference type="KEGG" id="bany:112050325"/>
<dbReference type="PANTHER" id="PTHR11540:SF16">
    <property type="entry name" value="MALATE DEHYDROGENASE, MITOCHONDRIAL"/>
    <property type="match status" value="1"/>
</dbReference>
<reference evidence="13" key="1">
    <citation type="submission" date="2025-08" db="UniProtKB">
        <authorList>
            <consortium name="RefSeq"/>
        </authorList>
    </citation>
    <scope>IDENTIFICATION</scope>
</reference>
<dbReference type="InterPro" id="IPR036291">
    <property type="entry name" value="NAD(P)-bd_dom_sf"/>
</dbReference>
<evidence type="ECO:0000259" key="11">
    <source>
        <dbReference type="Pfam" id="PF02866"/>
    </source>
</evidence>
<keyword evidence="3" id="KW-0816">Tricarboxylic acid cycle</keyword>
<feature type="binding site" evidence="8">
    <location>
        <position position="54"/>
    </location>
    <ligand>
        <name>NAD(+)</name>
        <dbReference type="ChEBI" id="CHEBI:57540"/>
    </ligand>
</feature>
<dbReference type="Gene3D" id="3.90.110.10">
    <property type="entry name" value="Lactate dehydrogenase/glycoside hydrolase, family 4, C-terminal"/>
    <property type="match status" value="1"/>
</dbReference>
<sequence length="333" mass="36360">CMPNFSPIRPVVLGYTLIDLNYQICIVGGATEIGQTASLLLRTVPSVTKLVIHDNSEHTSGVVLDLSHIPANSTLQGFIGETTLERALRSSNLIIATGGVIQSPGISEQIFFKTNANFIRKLSAEIAKIAPMPFVGIATEPINILVPMAAEVMRNNGEYDPRKLFGITTGDSLKVQSMYASENDLNPQACNVPVIGGHTDNTIVPLLSQSKPACTMNEKDILEFVTKIRTSQEDVMNAKKGWSPTLSVAYGILAFSRGILDALYSRPTQINAFVENNDFGTSYFSGLVFVDRNGAGEMQRYSNLSEFECQLLERSIEQLRKDVILGKKVLELA</sequence>
<comment type="similarity">
    <text evidence="9">Belongs to the LDH/MDH superfamily.</text>
</comment>
<proteinExistence type="inferred from homology"/>
<evidence type="ECO:0000256" key="1">
    <source>
        <dbReference type="ARBA" id="ARBA00012995"/>
    </source>
</evidence>
<dbReference type="EC" id="1.1.1.37" evidence="1"/>
<dbReference type="GO" id="GO:0006099">
    <property type="term" value="P:tricarboxylic acid cycle"/>
    <property type="evidence" value="ECO:0007669"/>
    <property type="project" value="UniProtKB-KW"/>
</dbReference>
<protein>
    <recommendedName>
        <fullName evidence="2">Malate dehydrogenase, mitochondrial</fullName>
        <ecNumber evidence="1">1.1.1.37</ecNumber>
    </recommendedName>
</protein>
<dbReference type="GO" id="GO:0019752">
    <property type="term" value="P:carboxylic acid metabolic process"/>
    <property type="evidence" value="ECO:0007669"/>
    <property type="project" value="InterPro"/>
</dbReference>
<keyword evidence="12" id="KW-1185">Reference proteome</keyword>
<dbReference type="GeneID" id="112050325"/>
<dbReference type="SUPFAM" id="SSF51735">
    <property type="entry name" value="NAD(P)-binding Rossmann-fold domains"/>
    <property type="match status" value="1"/>
</dbReference>
<evidence type="ECO:0000256" key="2">
    <source>
        <dbReference type="ARBA" id="ARBA00016075"/>
    </source>
</evidence>
<evidence type="ECO:0000259" key="10">
    <source>
        <dbReference type="Pfam" id="PF00056"/>
    </source>
</evidence>
<feature type="binding site" evidence="8">
    <location>
        <begin position="28"/>
        <end position="34"/>
    </location>
    <ligand>
        <name>NAD(+)</name>
        <dbReference type="ChEBI" id="CHEBI:57540"/>
    </ligand>
</feature>
<dbReference type="Pfam" id="PF02866">
    <property type="entry name" value="Ldh_1_C"/>
    <property type="match status" value="1"/>
</dbReference>
<evidence type="ECO:0000256" key="3">
    <source>
        <dbReference type="ARBA" id="ARBA00022532"/>
    </source>
</evidence>
<dbReference type="SUPFAM" id="SSF56327">
    <property type="entry name" value="LDH C-terminal domain-like"/>
    <property type="match status" value="1"/>
</dbReference>
<gene>
    <name evidence="13" type="primary">LOC112050325</name>
</gene>
<dbReference type="InterPro" id="IPR001557">
    <property type="entry name" value="L-lactate/malate_DH"/>
</dbReference>
<organism evidence="12 13">
    <name type="scientific">Bicyclus anynana</name>
    <name type="common">Squinting bush brown butterfly</name>
    <dbReference type="NCBI Taxonomy" id="110368"/>
    <lineage>
        <taxon>Eukaryota</taxon>
        <taxon>Metazoa</taxon>
        <taxon>Ecdysozoa</taxon>
        <taxon>Arthropoda</taxon>
        <taxon>Hexapoda</taxon>
        <taxon>Insecta</taxon>
        <taxon>Pterygota</taxon>
        <taxon>Neoptera</taxon>
        <taxon>Endopterygota</taxon>
        <taxon>Lepidoptera</taxon>
        <taxon>Glossata</taxon>
        <taxon>Ditrysia</taxon>
        <taxon>Papilionoidea</taxon>
        <taxon>Nymphalidae</taxon>
        <taxon>Satyrinae</taxon>
        <taxon>Satyrini</taxon>
        <taxon>Mycalesina</taxon>
        <taxon>Bicyclus</taxon>
    </lineage>
</organism>
<evidence type="ECO:0000256" key="5">
    <source>
        <dbReference type="ARBA" id="ARBA00023027"/>
    </source>
</evidence>
<accession>A0A6J1NH94</accession>
<dbReference type="Pfam" id="PF00056">
    <property type="entry name" value="Ldh_1_N"/>
    <property type="match status" value="1"/>
</dbReference>
<evidence type="ECO:0000256" key="7">
    <source>
        <dbReference type="PIRSR" id="PIRSR000102-1"/>
    </source>
</evidence>
<dbReference type="InterPro" id="IPR015955">
    <property type="entry name" value="Lactate_DH/Glyco_Ohase_4_C"/>
</dbReference>
<dbReference type="AlphaFoldDB" id="A0A6J1NH94"/>
<evidence type="ECO:0000256" key="9">
    <source>
        <dbReference type="RuleBase" id="RU003369"/>
    </source>
</evidence>
<feature type="domain" description="Lactate/malate dehydrogenase N-terminal" evidence="10">
    <location>
        <begin position="23"/>
        <end position="166"/>
    </location>
</feature>
<feature type="domain" description="Lactate/malate dehydrogenase C-terminal" evidence="11">
    <location>
        <begin position="168"/>
        <end position="326"/>
    </location>
</feature>
<dbReference type="InterPro" id="IPR022383">
    <property type="entry name" value="Lactate/malate_DH_C"/>
</dbReference>
<dbReference type="PIRSF" id="PIRSF000102">
    <property type="entry name" value="Lac_mal_DH"/>
    <property type="match status" value="1"/>
</dbReference>
<feature type="binding site" evidence="8">
    <location>
        <position position="115"/>
    </location>
    <ligand>
        <name>NAD(+)</name>
        <dbReference type="ChEBI" id="CHEBI:57540"/>
    </ligand>
</feature>
<dbReference type="OrthoDB" id="755699at2759"/>
<feature type="non-terminal residue" evidence="13">
    <location>
        <position position="1"/>
    </location>
</feature>
<dbReference type="GO" id="GO:0030060">
    <property type="term" value="F:L-malate dehydrogenase (NAD+) activity"/>
    <property type="evidence" value="ECO:0007669"/>
    <property type="project" value="UniProtKB-EC"/>
</dbReference>
<keyword evidence="5 8" id="KW-0520">NAD</keyword>
<dbReference type="InterPro" id="IPR001236">
    <property type="entry name" value="Lactate/malate_DH_N"/>
</dbReference>
<keyword evidence="4 9" id="KW-0560">Oxidoreductase</keyword>
<evidence type="ECO:0000256" key="8">
    <source>
        <dbReference type="PIRSR" id="PIRSR000102-3"/>
    </source>
</evidence>
<name>A0A6J1NH94_BICAN</name>
<evidence type="ECO:0000256" key="6">
    <source>
        <dbReference type="ARBA" id="ARBA00048313"/>
    </source>
</evidence>